<evidence type="ECO:0000313" key="1">
    <source>
        <dbReference type="EMBL" id="MDT0618407.1"/>
    </source>
</evidence>
<gene>
    <name evidence="1" type="ORF">RM531_07955</name>
</gene>
<evidence type="ECO:0000313" key="2">
    <source>
        <dbReference type="Proteomes" id="UP001259982"/>
    </source>
</evidence>
<dbReference type="Proteomes" id="UP001259982">
    <property type="component" value="Unassembled WGS sequence"/>
</dbReference>
<organism evidence="1 2">
    <name type="scientific">Spectribacter acetivorans</name>
    <dbReference type="NCBI Taxonomy" id="3075603"/>
    <lineage>
        <taxon>Bacteria</taxon>
        <taxon>Pseudomonadati</taxon>
        <taxon>Pseudomonadota</taxon>
        <taxon>Gammaproteobacteria</taxon>
        <taxon>Salinisphaerales</taxon>
        <taxon>Salinisphaeraceae</taxon>
        <taxon>Spectribacter</taxon>
    </lineage>
</organism>
<evidence type="ECO:0008006" key="3">
    <source>
        <dbReference type="Google" id="ProtNLM"/>
    </source>
</evidence>
<protein>
    <recommendedName>
        <fullName evidence="3">Serine/threonine protein kinase</fullName>
    </recommendedName>
</protein>
<accession>A0ABU3B9C2</accession>
<dbReference type="RefSeq" id="WP_311658498.1">
    <property type="nucleotide sequence ID" value="NZ_JAVRHY010000005.1"/>
</dbReference>
<proteinExistence type="predicted"/>
<sequence length="236" mass="26722">MAGSDRAASDFDRLVAFNREQLQAHARERFRDGGGTQPSVTRVVAGEAEAVFKDYADSAWLMRWFAPLFVYREATALQRLAGLDGIPRCYRRVDGLGILIEYLPAPKWSRSQPTPAAHERLERLLADVHARGVAHGDLRGSGNILLRADGQPCLVDFVARVHRGRPWNRPWNAIFRAFCEADRNALAKLKLRWAPELATAEETRRAEHRGWPARFARAIGVGVRRLVRLLVRQPER</sequence>
<reference evidence="1 2" key="1">
    <citation type="submission" date="2023-09" db="EMBL/GenBank/DDBJ databases">
        <authorList>
            <person name="Rey-Velasco X."/>
        </authorList>
    </citation>
    <scope>NUCLEOTIDE SEQUENCE [LARGE SCALE GENOMIC DNA]</scope>
    <source>
        <strain evidence="1 2">P385</strain>
    </source>
</reference>
<name>A0ABU3B9C2_9GAMM</name>
<keyword evidence="2" id="KW-1185">Reference proteome</keyword>
<comment type="caution">
    <text evidence="1">The sequence shown here is derived from an EMBL/GenBank/DDBJ whole genome shotgun (WGS) entry which is preliminary data.</text>
</comment>
<dbReference type="EMBL" id="JAVRHY010000005">
    <property type="protein sequence ID" value="MDT0618407.1"/>
    <property type="molecule type" value="Genomic_DNA"/>
</dbReference>
<dbReference type="SUPFAM" id="SSF56112">
    <property type="entry name" value="Protein kinase-like (PK-like)"/>
    <property type="match status" value="1"/>
</dbReference>
<dbReference type="InterPro" id="IPR011009">
    <property type="entry name" value="Kinase-like_dom_sf"/>
</dbReference>